<dbReference type="Ensembl" id="ENSAPET00000022525.1">
    <property type="protein sequence ID" value="ENSAPEP00000021942.1"/>
    <property type="gene ID" value="ENSAPEG00000015598.1"/>
</dbReference>
<comment type="function">
    <text evidence="8">Carboxyltransferase subunit of the 3-methylcrotonyl-CoA carboxylase, an enzyme that catalyzes the conversion of 3-methylcrotonyl-CoA to 3-methylglutaconyl-CoA, a critical step for leucine and isovaleric acid catabolism.</text>
</comment>
<reference evidence="13" key="2">
    <citation type="submission" date="2025-08" db="UniProtKB">
        <authorList>
            <consortium name="Ensembl"/>
        </authorList>
    </citation>
    <scope>IDENTIFICATION</scope>
</reference>
<evidence type="ECO:0000256" key="8">
    <source>
        <dbReference type="ARBA" id="ARBA00053988"/>
    </source>
</evidence>
<dbReference type="Gene3D" id="3.90.226.10">
    <property type="entry name" value="2-enoyl-CoA Hydratase, Chain A, domain 1"/>
    <property type="match status" value="2"/>
</dbReference>
<dbReference type="Proteomes" id="UP000265080">
    <property type="component" value="Chromosome 5"/>
</dbReference>
<dbReference type="EC" id="6.4.1.4" evidence="3"/>
<evidence type="ECO:0000313" key="14">
    <source>
        <dbReference type="Proteomes" id="UP000265080"/>
    </source>
</evidence>
<dbReference type="OMA" id="GATTHCE"/>
<reference evidence="13 14" key="1">
    <citation type="submission" date="2018-03" db="EMBL/GenBank/DDBJ databases">
        <title>Finding Nemo's genes: A chromosome-scale reference assembly of the genome of the orange clownfish Amphiprion percula.</title>
        <authorList>
            <person name="Lehmann R."/>
        </authorList>
    </citation>
    <scope>NUCLEOTIDE SEQUENCE</scope>
</reference>
<accession>A0A3P8TEX8</accession>
<evidence type="ECO:0000259" key="11">
    <source>
        <dbReference type="PROSITE" id="PS50980"/>
    </source>
</evidence>
<dbReference type="GO" id="GO:0006552">
    <property type="term" value="P:L-leucine catabolic process"/>
    <property type="evidence" value="ECO:0007669"/>
    <property type="project" value="UniProtKB-UniPathway"/>
</dbReference>
<evidence type="ECO:0000256" key="5">
    <source>
        <dbReference type="ARBA" id="ARBA00031237"/>
    </source>
</evidence>
<name>A0A3P8TEX8_AMPPE</name>
<comment type="similarity">
    <text evidence="1">Belongs to the AccD/PCCB family.</text>
</comment>
<dbReference type="GO" id="GO:0005739">
    <property type="term" value="C:mitochondrion"/>
    <property type="evidence" value="ECO:0007669"/>
    <property type="project" value="TreeGrafter"/>
</dbReference>
<dbReference type="InterPro" id="IPR011763">
    <property type="entry name" value="COA_CT_C"/>
</dbReference>
<dbReference type="GeneTree" id="ENSGT00940000155949"/>
<comment type="subunit">
    <text evidence="9">Probably a dodecamer composed of six biotin-containing alpha subunits (MCCC1) and six beta (MCCC2) subunits.</text>
</comment>
<dbReference type="PANTHER" id="PTHR22855:SF13">
    <property type="entry name" value="METHYLCROTONOYL-COA CARBOXYLASE BETA CHAIN, MITOCHONDRIAL"/>
    <property type="match status" value="1"/>
</dbReference>
<dbReference type="PROSITE" id="PS50980">
    <property type="entry name" value="COA_CT_NTER"/>
    <property type="match status" value="1"/>
</dbReference>
<dbReference type="FunFam" id="3.90.226.10:FF:000004">
    <property type="entry name" value="Methylcrotonoyl-CoA carboxylase beta chain"/>
    <property type="match status" value="1"/>
</dbReference>
<evidence type="ECO:0000256" key="3">
    <source>
        <dbReference type="ARBA" id="ARBA00026116"/>
    </source>
</evidence>
<organism evidence="13 14">
    <name type="scientific">Amphiprion percula</name>
    <name type="common">Orange clownfish</name>
    <name type="synonym">Lutjanus percula</name>
    <dbReference type="NCBI Taxonomy" id="161767"/>
    <lineage>
        <taxon>Eukaryota</taxon>
        <taxon>Metazoa</taxon>
        <taxon>Chordata</taxon>
        <taxon>Craniata</taxon>
        <taxon>Vertebrata</taxon>
        <taxon>Euteleostomi</taxon>
        <taxon>Actinopterygii</taxon>
        <taxon>Neopterygii</taxon>
        <taxon>Teleostei</taxon>
        <taxon>Neoteleostei</taxon>
        <taxon>Acanthomorphata</taxon>
        <taxon>Ovalentaria</taxon>
        <taxon>Pomacentridae</taxon>
        <taxon>Amphiprion</taxon>
    </lineage>
</organism>
<comment type="catalytic activity">
    <reaction evidence="7">
        <text>3-methylbut-2-enoyl-CoA + hydrogencarbonate + ATP = 3-methyl-(2E)-glutaconyl-CoA + ADP + phosphate + H(+)</text>
        <dbReference type="Rhea" id="RHEA:13589"/>
        <dbReference type="ChEBI" id="CHEBI:15378"/>
        <dbReference type="ChEBI" id="CHEBI:17544"/>
        <dbReference type="ChEBI" id="CHEBI:30616"/>
        <dbReference type="ChEBI" id="CHEBI:43474"/>
        <dbReference type="ChEBI" id="CHEBI:57344"/>
        <dbReference type="ChEBI" id="CHEBI:57346"/>
        <dbReference type="ChEBI" id="CHEBI:456216"/>
        <dbReference type="EC" id="6.4.1.4"/>
    </reaction>
</comment>
<evidence type="ECO:0000256" key="9">
    <source>
        <dbReference type="ARBA" id="ARBA00062256"/>
    </source>
</evidence>
<sequence length="548" mass="60041">MLLQSVRPWLLRCRSLPLVCSRTYHADKVAPIGSQPDKLSSEYQVCYVTKIFVYMQFAFFCNPGGGEKARKLHTSRGKLLPRERIDKLLDPWSPFLEFSQFAAYELYGTEEVPAGGIITGIGRVSGVECVIVANDATVKGGTYYPITVKKHLRAQEIAQQNHLPCIYLVDSGGANLPRQADVFPDRDHFGRIFFNQARLSSEGIAQIAVVMGSCTAGGAYVPAMADESIIVRKQGTIFLGGPPLVKAATGEEVSAEDLGGADLHCKKSGVTDHYALDDDHALHLARKAVRNLNYKPKIGVNIEPSEDPLYPADELYGIVGDNLKRNFDVREALGFVKTYAFMLKHGIYGYPVGIIGNNGVLFSESAKKGTHFIELCCQRNIPLIFLQNITGFMVGREYEAGGIAKDGAKMVTAVACANVPKITVIIGGSYGAGNYGMCGRAYSPRFLYMWPNSRISVMGGEQAATVLATITKDQRAREGKEFTAEQEAAMKEPIVRRFEQEGSPYYSSARLWDDGIIDPADTRMVLGLSLDAALNAPSQKTRFGVFRM</sequence>
<evidence type="ECO:0000256" key="6">
    <source>
        <dbReference type="ARBA" id="ARBA00031404"/>
    </source>
</evidence>
<evidence type="ECO:0000313" key="13">
    <source>
        <dbReference type="Ensembl" id="ENSAPEP00000021942.1"/>
    </source>
</evidence>
<feature type="domain" description="CoA carboxyltransferase N-terminal" evidence="11">
    <location>
        <begin position="42"/>
        <end position="304"/>
    </location>
</feature>
<protein>
    <recommendedName>
        <fullName evidence="10">Methylcrotonoyl-CoA carboxylase beta chain, mitochondrial</fullName>
        <ecNumber evidence="3">6.4.1.4</ecNumber>
    </recommendedName>
    <alternativeName>
        <fullName evidence="6">3-methylcrotonyl-CoA carboxylase 2</fullName>
    </alternativeName>
    <alternativeName>
        <fullName evidence="4">3-methylcrotonyl-CoA carboxylase non-biotin-containing subunit</fullName>
    </alternativeName>
    <alternativeName>
        <fullName evidence="5">3-methylcrotonyl-CoA:carbon dioxide ligase subunit beta</fullName>
    </alternativeName>
</protein>
<feature type="domain" description="CoA carboxyltransferase C-terminal" evidence="12">
    <location>
        <begin position="275"/>
        <end position="540"/>
    </location>
</feature>
<reference evidence="13" key="3">
    <citation type="submission" date="2025-09" db="UniProtKB">
        <authorList>
            <consortium name="Ensembl"/>
        </authorList>
    </citation>
    <scope>IDENTIFICATION</scope>
</reference>
<evidence type="ECO:0000256" key="10">
    <source>
        <dbReference type="ARBA" id="ARBA00073673"/>
    </source>
</evidence>
<evidence type="ECO:0000256" key="7">
    <source>
        <dbReference type="ARBA" id="ARBA00052347"/>
    </source>
</evidence>
<dbReference type="Pfam" id="PF01039">
    <property type="entry name" value="Carboxyl_trans"/>
    <property type="match status" value="2"/>
</dbReference>
<keyword evidence="14" id="KW-1185">Reference proteome</keyword>
<dbReference type="SUPFAM" id="SSF52096">
    <property type="entry name" value="ClpP/crotonase"/>
    <property type="match status" value="2"/>
</dbReference>
<evidence type="ECO:0000256" key="4">
    <source>
        <dbReference type="ARBA" id="ARBA00031109"/>
    </source>
</evidence>
<dbReference type="AlphaFoldDB" id="A0A3P8TEX8"/>
<dbReference type="PANTHER" id="PTHR22855">
    <property type="entry name" value="ACETYL, PROPIONYL, PYRUVATE, AND GLUTACONYL CARBOXYLASE-RELATED"/>
    <property type="match status" value="1"/>
</dbReference>
<dbReference type="GO" id="GO:1905202">
    <property type="term" value="C:methylcrotonoyl-CoA carboxylase complex"/>
    <property type="evidence" value="ECO:0007669"/>
    <property type="project" value="TreeGrafter"/>
</dbReference>
<dbReference type="InterPro" id="IPR034733">
    <property type="entry name" value="AcCoA_carboxyl_beta"/>
</dbReference>
<proteinExistence type="inferred from homology"/>
<dbReference type="InterPro" id="IPR011762">
    <property type="entry name" value="COA_CT_N"/>
</dbReference>
<dbReference type="InterPro" id="IPR029045">
    <property type="entry name" value="ClpP/crotonase-like_dom_sf"/>
</dbReference>
<dbReference type="FunFam" id="3.90.226.10:FF:000007">
    <property type="entry name" value="Methylcrotonoyl-CoA carboxylase subunit beta"/>
    <property type="match status" value="1"/>
</dbReference>
<dbReference type="UniPathway" id="UPA00363">
    <property type="reaction ID" value="UER00861"/>
</dbReference>
<comment type="pathway">
    <text evidence="2">Amino-acid degradation; L-leucine degradation; (S)-3-hydroxy-3-methylglutaryl-CoA from 3-isovaleryl-CoA: step 2/3.</text>
</comment>
<dbReference type="GO" id="GO:0004485">
    <property type="term" value="F:methylcrotonoyl-CoA carboxylase activity"/>
    <property type="evidence" value="ECO:0007669"/>
    <property type="project" value="UniProtKB-EC"/>
</dbReference>
<evidence type="ECO:0000256" key="1">
    <source>
        <dbReference type="ARBA" id="ARBA00006102"/>
    </source>
</evidence>
<dbReference type="InterPro" id="IPR045190">
    <property type="entry name" value="MCCB/AccD1-like"/>
</dbReference>
<evidence type="ECO:0000256" key="2">
    <source>
        <dbReference type="ARBA" id="ARBA00025711"/>
    </source>
</evidence>
<dbReference type="PROSITE" id="PS50989">
    <property type="entry name" value="COA_CT_CTER"/>
    <property type="match status" value="1"/>
</dbReference>
<evidence type="ECO:0000259" key="12">
    <source>
        <dbReference type="PROSITE" id="PS50989"/>
    </source>
</evidence>